<organism evidence="2 3">
    <name type="scientific">Ceratodon purpureus</name>
    <name type="common">Fire moss</name>
    <name type="synonym">Dicranum purpureum</name>
    <dbReference type="NCBI Taxonomy" id="3225"/>
    <lineage>
        <taxon>Eukaryota</taxon>
        <taxon>Viridiplantae</taxon>
        <taxon>Streptophyta</taxon>
        <taxon>Embryophyta</taxon>
        <taxon>Bryophyta</taxon>
        <taxon>Bryophytina</taxon>
        <taxon>Bryopsida</taxon>
        <taxon>Dicranidae</taxon>
        <taxon>Pseudoditrichales</taxon>
        <taxon>Ditrichaceae</taxon>
        <taxon>Ceratodon</taxon>
    </lineage>
</organism>
<reference evidence="2" key="1">
    <citation type="submission" date="2020-06" db="EMBL/GenBank/DDBJ databases">
        <title>WGS assembly of Ceratodon purpureus strain R40.</title>
        <authorList>
            <person name="Carey S.B."/>
            <person name="Jenkins J."/>
            <person name="Shu S."/>
            <person name="Lovell J.T."/>
            <person name="Sreedasyam A."/>
            <person name="Maumus F."/>
            <person name="Tiley G.P."/>
            <person name="Fernandez-Pozo N."/>
            <person name="Barry K."/>
            <person name="Chen C."/>
            <person name="Wang M."/>
            <person name="Lipzen A."/>
            <person name="Daum C."/>
            <person name="Saski C.A."/>
            <person name="Payton A.C."/>
            <person name="Mcbreen J.C."/>
            <person name="Conrad R.E."/>
            <person name="Kollar L.M."/>
            <person name="Olsson S."/>
            <person name="Huttunen S."/>
            <person name="Landis J.B."/>
            <person name="Wickett N.J."/>
            <person name="Johnson M.G."/>
            <person name="Rensing S.A."/>
            <person name="Grimwood J."/>
            <person name="Schmutz J."/>
            <person name="Mcdaniel S.F."/>
        </authorList>
    </citation>
    <scope>NUCLEOTIDE SEQUENCE</scope>
    <source>
        <strain evidence="2">R40</strain>
    </source>
</reference>
<dbReference type="SUPFAM" id="SSF81383">
    <property type="entry name" value="F-box domain"/>
    <property type="match status" value="1"/>
</dbReference>
<dbReference type="InterPro" id="IPR050796">
    <property type="entry name" value="SCF_F-box_component"/>
</dbReference>
<evidence type="ECO:0000313" key="3">
    <source>
        <dbReference type="Proteomes" id="UP000822688"/>
    </source>
</evidence>
<feature type="domain" description="F-box" evidence="1">
    <location>
        <begin position="244"/>
        <end position="283"/>
    </location>
</feature>
<comment type="caution">
    <text evidence="2">The sequence shown here is derived from an EMBL/GenBank/DDBJ whole genome shotgun (WGS) entry which is preliminary data.</text>
</comment>
<keyword evidence="3" id="KW-1185">Reference proteome</keyword>
<dbReference type="Pfam" id="PF00646">
    <property type="entry name" value="F-box"/>
    <property type="match status" value="1"/>
</dbReference>
<evidence type="ECO:0000259" key="1">
    <source>
        <dbReference type="Pfam" id="PF00646"/>
    </source>
</evidence>
<dbReference type="InterPro" id="IPR036047">
    <property type="entry name" value="F-box-like_dom_sf"/>
</dbReference>
<proteinExistence type="predicted"/>
<dbReference type="PANTHER" id="PTHR31672">
    <property type="entry name" value="BNACNNG10540D PROTEIN"/>
    <property type="match status" value="1"/>
</dbReference>
<accession>A0A8T0IN59</accession>
<sequence>MQIKSWSILCTHLYALYSRTRGLTSLHFSVSREASASKESAAEASLSEHRRSSWRGPILLPGALQLCLGMDNTCAPVADVGCVSDEGVLPSGALGRISEALLGLVSGLAKSLQEFQDVESMLEVEAAAAGINRNGVDEPGRAVSVEVRRELLLDVAGTVKEMVGAWVSDIRSNAQVQKLMAAGEHHGELMNIPKHDQQSSSLGGTLVCNSSRVDSRAGKRGKGLTILCKHSCEHHQEVVDPRVWRNLPQELVELVFAKLPLDAILGLCSVSRAWCAMSRSSSFCGLFSARFPKLFGLLGMGRVGSSYSLTTTIYDEESNKWLCYIDEKWSFPMRDKAYRNAMFACDGGLVCFVPVEDLASSPIVVWNPLSDTSRTLPLMPLDNVEKVSIMVQLVMDDDTKGYRVILVIRETIEQVFSFSAHFYHTKTGVWSMMDSGLVYGARNSRLATGPGAPSVFDCTTKEFHDLRTRDFLRWIFGYPLPYSVVRDGMFVIHGTNISKYTWDSSKSDLRRVKRITDVIKNHPEDTTMLLANLESVLVVSDNREEQHLRHQKTLLLDWSTADITIPPALSLSVEDLRGSLACALRWDIAP</sequence>
<gene>
    <name evidence="2" type="ORF">KC19_3G211000</name>
</gene>
<dbReference type="AlphaFoldDB" id="A0A8T0IN59"/>
<dbReference type="EMBL" id="CM026423">
    <property type="protein sequence ID" value="KAG0584455.1"/>
    <property type="molecule type" value="Genomic_DNA"/>
</dbReference>
<dbReference type="PANTHER" id="PTHR31672:SF2">
    <property type="entry name" value="F-BOX DOMAIN-CONTAINING PROTEIN"/>
    <property type="match status" value="1"/>
</dbReference>
<dbReference type="InterPro" id="IPR001810">
    <property type="entry name" value="F-box_dom"/>
</dbReference>
<dbReference type="Proteomes" id="UP000822688">
    <property type="component" value="Chromosome 3"/>
</dbReference>
<name>A0A8T0IN59_CERPU</name>
<evidence type="ECO:0000313" key="2">
    <source>
        <dbReference type="EMBL" id="KAG0584455.1"/>
    </source>
</evidence>
<protein>
    <recommendedName>
        <fullName evidence="1">F-box domain-containing protein</fullName>
    </recommendedName>
</protein>